<evidence type="ECO:0000313" key="8">
    <source>
        <dbReference type="EMBL" id="MBD1386787.1"/>
    </source>
</evidence>
<feature type="domain" description="RagB/SusD" evidence="6">
    <location>
        <begin position="255"/>
        <end position="506"/>
    </location>
</feature>
<dbReference type="Pfam" id="PF14322">
    <property type="entry name" value="SusD-like_3"/>
    <property type="match status" value="1"/>
</dbReference>
<evidence type="ECO:0000259" key="6">
    <source>
        <dbReference type="Pfam" id="PF07980"/>
    </source>
</evidence>
<keyword evidence="9" id="KW-1185">Reference proteome</keyword>
<dbReference type="CDD" id="cd08977">
    <property type="entry name" value="SusD"/>
    <property type="match status" value="1"/>
</dbReference>
<keyword evidence="5" id="KW-0998">Cell outer membrane</keyword>
<dbReference type="Gene3D" id="1.25.40.390">
    <property type="match status" value="1"/>
</dbReference>
<accession>A0ABR7X867</accession>
<comment type="similarity">
    <text evidence="2">Belongs to the SusD family.</text>
</comment>
<dbReference type="InterPro" id="IPR012944">
    <property type="entry name" value="SusD_RagB_dom"/>
</dbReference>
<reference evidence="8 9" key="1">
    <citation type="submission" date="2020-09" db="EMBL/GenBank/DDBJ databases">
        <title>Novel species of Mucilaginibacter isolated from a glacier on the Tibetan Plateau.</title>
        <authorList>
            <person name="Liu Q."/>
            <person name="Xin Y.-H."/>
        </authorList>
    </citation>
    <scope>NUCLEOTIDE SEQUENCE [LARGE SCALE GENOMIC DNA]</scope>
    <source>
        <strain evidence="8 9">CGMCC 1.13878</strain>
    </source>
</reference>
<gene>
    <name evidence="8" type="ORF">IDJ75_16000</name>
</gene>
<evidence type="ECO:0000256" key="3">
    <source>
        <dbReference type="ARBA" id="ARBA00022729"/>
    </source>
</evidence>
<dbReference type="Proteomes" id="UP000618754">
    <property type="component" value="Unassembled WGS sequence"/>
</dbReference>
<dbReference type="InterPro" id="IPR033985">
    <property type="entry name" value="SusD-like_N"/>
</dbReference>
<evidence type="ECO:0000256" key="4">
    <source>
        <dbReference type="ARBA" id="ARBA00023136"/>
    </source>
</evidence>
<keyword evidence="3" id="KW-0732">Signal</keyword>
<dbReference type="InterPro" id="IPR011990">
    <property type="entry name" value="TPR-like_helical_dom_sf"/>
</dbReference>
<dbReference type="Pfam" id="PF07980">
    <property type="entry name" value="SusD_RagB"/>
    <property type="match status" value="1"/>
</dbReference>
<evidence type="ECO:0000256" key="5">
    <source>
        <dbReference type="ARBA" id="ARBA00023237"/>
    </source>
</evidence>
<evidence type="ECO:0000313" key="9">
    <source>
        <dbReference type="Proteomes" id="UP000618754"/>
    </source>
</evidence>
<proteinExistence type="inferred from homology"/>
<protein>
    <submittedName>
        <fullName evidence="8">RagB/SusD family nutrient uptake outer membrane protein</fullName>
    </submittedName>
</protein>
<comment type="caution">
    <text evidence="8">The sequence shown here is derived from an EMBL/GenBank/DDBJ whole genome shotgun (WGS) entry which is preliminary data.</text>
</comment>
<evidence type="ECO:0000256" key="2">
    <source>
        <dbReference type="ARBA" id="ARBA00006275"/>
    </source>
</evidence>
<evidence type="ECO:0000259" key="7">
    <source>
        <dbReference type="Pfam" id="PF14322"/>
    </source>
</evidence>
<sequence length="507" mass="57851">MFVLLNIQCKKSAIDKPVYGTQSNATFYKTDAQIQQALTGVYLQLRTTWNEYAKYHYFVGDVSTDDAWKGGSSDGDYGEAQDMTNFILTPTNGLVAQRWSILYKLIARANEVITYAPDATGDKTLINRYINEAKVLRAFGYYALVTTEGGVPLFTKPVTPSEATSTPRASAADVFKQIETDLTEASKGLPSYPEYGDADKNRVSRGTALAILGKAYMFQQNYVKAEETLGTLVKSGDYSLLNDYGANWRDNFNSESIFVIDSRMQDKDIAIGSNIPHFFTTRNTPGYQGYGFHAPTQDLRNEFDADDPRITYTFTMTGDRYLQDNDDQDNTGSPDGYYDRKIEVPQYLRLGYNPWIISYNVRLIRYSDIILLYAEALNENNKGSEALPYLNMIRKRARQTPPKDPQRQKQAYIPATTAASLPDVTTTDQTALRKAIWHERRCELGMEGWRREDLVRQKRFGEVMRAFSVKYNTNKGKFFRDDRDYLFPIPQNEIDYSNRTITQNPNF</sequence>
<name>A0ABR7X867_9SPHI</name>
<keyword evidence="4" id="KW-0472">Membrane</keyword>
<dbReference type="SUPFAM" id="SSF48452">
    <property type="entry name" value="TPR-like"/>
    <property type="match status" value="1"/>
</dbReference>
<comment type="subcellular location">
    <subcellularLocation>
        <location evidence="1">Cell outer membrane</location>
    </subcellularLocation>
</comment>
<organism evidence="8 9">
    <name type="scientific">Mucilaginibacter rigui</name>
    <dbReference type="NCBI Taxonomy" id="534635"/>
    <lineage>
        <taxon>Bacteria</taxon>
        <taxon>Pseudomonadati</taxon>
        <taxon>Bacteroidota</taxon>
        <taxon>Sphingobacteriia</taxon>
        <taxon>Sphingobacteriales</taxon>
        <taxon>Sphingobacteriaceae</taxon>
        <taxon>Mucilaginibacter</taxon>
    </lineage>
</organism>
<dbReference type="EMBL" id="JACWMW010000003">
    <property type="protein sequence ID" value="MBD1386787.1"/>
    <property type="molecule type" value="Genomic_DNA"/>
</dbReference>
<feature type="domain" description="SusD-like N-terminal" evidence="7">
    <location>
        <begin position="32"/>
        <end position="216"/>
    </location>
</feature>
<evidence type="ECO:0000256" key="1">
    <source>
        <dbReference type="ARBA" id="ARBA00004442"/>
    </source>
</evidence>